<name>A0A150LDI6_9BACI</name>
<sequence length="40" mass="4436">MGRRRNFAGTKEKIVKHPRRSSELNAGGAYAKNCSDLGMQ</sequence>
<comment type="caution">
    <text evidence="2">The sequence shown here is derived from an EMBL/GenBank/DDBJ whole genome shotgun (WGS) entry which is preliminary data.</text>
</comment>
<evidence type="ECO:0000313" key="2">
    <source>
        <dbReference type="EMBL" id="KYD10401.1"/>
    </source>
</evidence>
<dbReference type="AlphaFoldDB" id="A0A150LDI6"/>
<organism evidence="2 3">
    <name type="scientific">Caldibacillus debilis</name>
    <dbReference type="NCBI Taxonomy" id="301148"/>
    <lineage>
        <taxon>Bacteria</taxon>
        <taxon>Bacillati</taxon>
        <taxon>Bacillota</taxon>
        <taxon>Bacilli</taxon>
        <taxon>Bacillales</taxon>
        <taxon>Bacillaceae</taxon>
        <taxon>Caldibacillus</taxon>
    </lineage>
</organism>
<dbReference type="EMBL" id="LQYT01000119">
    <property type="protein sequence ID" value="KYD10401.1"/>
    <property type="molecule type" value="Genomic_DNA"/>
</dbReference>
<feature type="region of interest" description="Disordered" evidence="1">
    <location>
        <begin position="18"/>
        <end position="40"/>
    </location>
</feature>
<proteinExistence type="predicted"/>
<gene>
    <name evidence="2" type="ORF">B4135_3576</name>
</gene>
<evidence type="ECO:0000256" key="1">
    <source>
        <dbReference type="SAM" id="MobiDB-lite"/>
    </source>
</evidence>
<dbReference type="Proteomes" id="UP000075683">
    <property type="component" value="Unassembled WGS sequence"/>
</dbReference>
<reference evidence="2 3" key="1">
    <citation type="submission" date="2016-01" db="EMBL/GenBank/DDBJ databases">
        <title>Draft Genome Sequences of Seven Thermophilic Sporeformers Isolated from Foods.</title>
        <authorList>
            <person name="Berendsen E.M."/>
            <person name="Wells-Bennik M.H."/>
            <person name="Krawcyk A.O."/>
            <person name="De Jong A."/>
            <person name="Holsappel S."/>
            <person name="Eijlander R.T."/>
            <person name="Kuipers O.P."/>
        </authorList>
    </citation>
    <scope>NUCLEOTIDE SEQUENCE [LARGE SCALE GENOMIC DNA]</scope>
    <source>
        <strain evidence="2 3">B4135</strain>
    </source>
</reference>
<accession>A0A150LDI6</accession>
<evidence type="ECO:0000313" key="3">
    <source>
        <dbReference type="Proteomes" id="UP000075683"/>
    </source>
</evidence>
<protein>
    <submittedName>
        <fullName evidence="2">Uncharacterized protein</fullName>
    </submittedName>
</protein>